<feature type="domain" description="Retroviral polymerase SH3-like" evidence="2">
    <location>
        <begin position="99"/>
        <end position="149"/>
    </location>
</feature>
<dbReference type="EMBL" id="NBNE01009758">
    <property type="protein sequence ID" value="OWY98096.1"/>
    <property type="molecule type" value="Genomic_DNA"/>
</dbReference>
<proteinExistence type="predicted"/>
<accession>A0A225UZV1</accession>
<gene>
    <name evidence="3" type="ORF">PHMEG_00031227</name>
</gene>
<evidence type="ECO:0000259" key="2">
    <source>
        <dbReference type="Pfam" id="PF25597"/>
    </source>
</evidence>
<keyword evidence="4" id="KW-1185">Reference proteome</keyword>
<evidence type="ECO:0000256" key="1">
    <source>
        <dbReference type="SAM" id="MobiDB-lite"/>
    </source>
</evidence>
<dbReference type="Pfam" id="PF25597">
    <property type="entry name" value="SH3_retrovirus"/>
    <property type="match status" value="1"/>
</dbReference>
<reference evidence="4" key="1">
    <citation type="submission" date="2017-03" db="EMBL/GenBank/DDBJ databases">
        <title>Phytopthora megakarya and P. palmivora, two closely related causual agents of cacao black pod achieved similar genome size and gene model numbers by different mechanisms.</title>
        <authorList>
            <person name="Ali S."/>
            <person name="Shao J."/>
            <person name="Larry D.J."/>
            <person name="Kronmiller B."/>
            <person name="Shen D."/>
            <person name="Strem M.D."/>
            <person name="Melnick R.L."/>
            <person name="Guiltinan M.J."/>
            <person name="Tyler B.M."/>
            <person name="Meinhardt L.W."/>
            <person name="Bailey B.A."/>
        </authorList>
    </citation>
    <scope>NUCLEOTIDE SEQUENCE [LARGE SCALE GENOMIC DNA]</scope>
    <source>
        <strain evidence="4">zdho120</strain>
    </source>
</reference>
<protein>
    <recommendedName>
        <fullName evidence="2">Retroviral polymerase SH3-like domain-containing protein</fullName>
    </recommendedName>
</protein>
<sequence length="200" mass="22329">MIQEITHPVFHAKMKAAAAKQFEHFLAFFEERYDCMIHVLRTDSGGRYQNVDLFSKKTGERGSAQIAHELKFGESVTDEDVGKADTVSGRNCGARLVYRKPKTKNFVHRAEQGYIVGVGEEVKGYGVYLPQNKKVITTQHVKNSETMDKVQNKQYLKGNEDDDADESARELRNAAEAVSAGDATSRGKIGKKSATKKEKN</sequence>
<dbReference type="InterPro" id="IPR057670">
    <property type="entry name" value="SH3_retrovirus"/>
</dbReference>
<feature type="region of interest" description="Disordered" evidence="1">
    <location>
        <begin position="150"/>
        <end position="200"/>
    </location>
</feature>
<evidence type="ECO:0000313" key="3">
    <source>
        <dbReference type="EMBL" id="OWY98096.1"/>
    </source>
</evidence>
<dbReference type="AlphaFoldDB" id="A0A225UZV1"/>
<dbReference type="Proteomes" id="UP000198211">
    <property type="component" value="Unassembled WGS sequence"/>
</dbReference>
<organism evidence="3 4">
    <name type="scientific">Phytophthora megakarya</name>
    <dbReference type="NCBI Taxonomy" id="4795"/>
    <lineage>
        <taxon>Eukaryota</taxon>
        <taxon>Sar</taxon>
        <taxon>Stramenopiles</taxon>
        <taxon>Oomycota</taxon>
        <taxon>Peronosporomycetes</taxon>
        <taxon>Peronosporales</taxon>
        <taxon>Peronosporaceae</taxon>
        <taxon>Phytophthora</taxon>
    </lineage>
</organism>
<comment type="caution">
    <text evidence="3">The sequence shown here is derived from an EMBL/GenBank/DDBJ whole genome shotgun (WGS) entry which is preliminary data.</text>
</comment>
<name>A0A225UZV1_9STRA</name>
<evidence type="ECO:0000313" key="4">
    <source>
        <dbReference type="Proteomes" id="UP000198211"/>
    </source>
</evidence>